<sequence>MNGRFAGWLLLGALLLAAANAEACRPFGSYAFVEDAEGGVWFTEGDNNAVSRLAPDGTVTAYPLPTAAAEPADLALDGAGNLWFVEMYGGKLGRLAPDGRITEYPLAGHHPHPWRIWVDGEQGVWFLEGNDPARVGRLDPDGAIRNYIIERGWPTAMAPAADGGVWLTVLEPAVEEGGMDQAAGRIVHLGRDGTRRELLRRAGSCPMNITPDPAGRLWFSDRCRQGIERLDPDGTLTRFPLPAESFVQQMALDEEGVLWFIDNTRNLIGRLDAEGTLREYPLPGDTGGPFAMALSRAGGVLFSETYNYNINRLSPAGVFTEQLVNVDARRGVERVERGEVCYLRFASIIRRKAEVDAERAAALASGKLAAAESEGARLLRERCLACHDAKRILLARKSDWRPSLGLMDTYMGIRHVVPLTEAERTTLLEYLDTHYRIGR</sequence>
<evidence type="ECO:0000313" key="3">
    <source>
        <dbReference type="Proteomes" id="UP000252707"/>
    </source>
</evidence>
<accession>A0A369BZX0</accession>
<evidence type="ECO:0000313" key="2">
    <source>
        <dbReference type="EMBL" id="RCX26328.1"/>
    </source>
</evidence>
<dbReference type="RefSeq" id="WP_114280749.1">
    <property type="nucleotide sequence ID" value="NZ_QPJY01000010.1"/>
</dbReference>
<comment type="caution">
    <text evidence="2">The sequence shown here is derived from an EMBL/GenBank/DDBJ whole genome shotgun (WGS) entry which is preliminary data.</text>
</comment>
<keyword evidence="2" id="KW-0456">Lyase</keyword>
<dbReference type="PANTHER" id="PTHR40274:SF3">
    <property type="entry name" value="VIRGINIAMYCIN B LYASE"/>
    <property type="match status" value="1"/>
</dbReference>
<name>A0A369BZX0_9GAMM</name>
<dbReference type="SUPFAM" id="SSF63829">
    <property type="entry name" value="Calcium-dependent phosphotriesterase"/>
    <property type="match status" value="1"/>
</dbReference>
<dbReference type="GO" id="GO:0016829">
    <property type="term" value="F:lyase activity"/>
    <property type="evidence" value="ECO:0007669"/>
    <property type="project" value="UniProtKB-KW"/>
</dbReference>
<keyword evidence="1" id="KW-0732">Signal</keyword>
<dbReference type="InterPro" id="IPR036909">
    <property type="entry name" value="Cyt_c-like_dom_sf"/>
</dbReference>
<dbReference type="Pfam" id="PF24684">
    <property type="entry name" value="Vgb_lyase"/>
    <property type="match status" value="2"/>
</dbReference>
<gene>
    <name evidence="2" type="ORF">DFQ59_11038</name>
</gene>
<dbReference type="Gene3D" id="1.10.760.10">
    <property type="entry name" value="Cytochrome c-like domain"/>
    <property type="match status" value="1"/>
</dbReference>
<dbReference type="Gene3D" id="2.130.10.10">
    <property type="entry name" value="YVTN repeat-like/Quinoprotein amine dehydrogenase"/>
    <property type="match status" value="2"/>
</dbReference>
<feature type="signal peptide" evidence="1">
    <location>
        <begin position="1"/>
        <end position="23"/>
    </location>
</feature>
<dbReference type="InterPro" id="IPR051344">
    <property type="entry name" value="Vgb"/>
</dbReference>
<dbReference type="EMBL" id="QPJY01000010">
    <property type="protein sequence ID" value="RCX26328.1"/>
    <property type="molecule type" value="Genomic_DNA"/>
</dbReference>
<dbReference type="InterPro" id="IPR015943">
    <property type="entry name" value="WD40/YVTN_repeat-like_dom_sf"/>
</dbReference>
<dbReference type="PANTHER" id="PTHR40274">
    <property type="entry name" value="VIRGINIAMYCIN B LYASE"/>
    <property type="match status" value="1"/>
</dbReference>
<feature type="chain" id="PRO_5016793956" evidence="1">
    <location>
        <begin position="24"/>
        <end position="439"/>
    </location>
</feature>
<protein>
    <submittedName>
        <fullName evidence="2">Streptogramin lyase</fullName>
    </submittedName>
</protein>
<dbReference type="Proteomes" id="UP000252707">
    <property type="component" value="Unassembled WGS sequence"/>
</dbReference>
<dbReference type="GO" id="GO:0009055">
    <property type="term" value="F:electron transfer activity"/>
    <property type="evidence" value="ECO:0007669"/>
    <property type="project" value="InterPro"/>
</dbReference>
<proteinExistence type="predicted"/>
<evidence type="ECO:0000256" key="1">
    <source>
        <dbReference type="SAM" id="SignalP"/>
    </source>
</evidence>
<organism evidence="2 3">
    <name type="scientific">Thioalbus denitrificans</name>
    <dbReference type="NCBI Taxonomy" id="547122"/>
    <lineage>
        <taxon>Bacteria</taxon>
        <taxon>Pseudomonadati</taxon>
        <taxon>Pseudomonadota</taxon>
        <taxon>Gammaproteobacteria</taxon>
        <taxon>Chromatiales</taxon>
        <taxon>Ectothiorhodospiraceae</taxon>
        <taxon>Thioalbus</taxon>
    </lineage>
</organism>
<dbReference type="AlphaFoldDB" id="A0A369BZX0"/>
<reference evidence="2 3" key="1">
    <citation type="submission" date="2018-07" db="EMBL/GenBank/DDBJ databases">
        <title>Genomic Encyclopedia of Type Strains, Phase IV (KMG-IV): sequencing the most valuable type-strain genomes for metagenomic binning, comparative biology and taxonomic classification.</title>
        <authorList>
            <person name="Goeker M."/>
        </authorList>
    </citation>
    <scope>NUCLEOTIDE SEQUENCE [LARGE SCALE GENOMIC DNA]</scope>
    <source>
        <strain evidence="2 3">DSM 26407</strain>
    </source>
</reference>
<dbReference type="OrthoDB" id="9812926at2"/>
<dbReference type="GO" id="GO:0020037">
    <property type="term" value="F:heme binding"/>
    <property type="evidence" value="ECO:0007669"/>
    <property type="project" value="InterPro"/>
</dbReference>
<keyword evidence="3" id="KW-1185">Reference proteome</keyword>